<keyword evidence="8 12" id="KW-1133">Transmembrane helix</keyword>
<dbReference type="Pfam" id="PF00512">
    <property type="entry name" value="HisKA"/>
    <property type="match status" value="1"/>
</dbReference>
<evidence type="ECO:0000256" key="6">
    <source>
        <dbReference type="ARBA" id="ARBA00022692"/>
    </source>
</evidence>
<feature type="domain" description="HAMP" evidence="14">
    <location>
        <begin position="194"/>
        <end position="246"/>
    </location>
</feature>
<dbReference type="PROSITE" id="PS50109">
    <property type="entry name" value="HIS_KIN"/>
    <property type="match status" value="1"/>
</dbReference>
<feature type="domain" description="Histidine kinase" evidence="13">
    <location>
        <begin position="254"/>
        <end position="467"/>
    </location>
</feature>
<dbReference type="RefSeq" id="WP_103131430.1">
    <property type="nucleotide sequence ID" value="NZ_BFAG01000024.1"/>
</dbReference>
<reference evidence="16" key="1">
    <citation type="submission" date="2018-01" db="EMBL/GenBank/DDBJ databases">
        <title>Draft Genome Sequence of the Radioresistant Bacterium Deinococcus aerius TR0125, Isolated from the Higher Atmosphere above Japan.</title>
        <authorList>
            <person name="Satoh K."/>
            <person name="Arai H."/>
            <person name="Sanzen T."/>
            <person name="Kawaguchi Y."/>
            <person name="Hayashi H."/>
            <person name="Yokobori S."/>
            <person name="Yamagishi A."/>
            <person name="Oono Y."/>
            <person name="Narumi I."/>
        </authorList>
    </citation>
    <scope>NUCLEOTIDE SEQUENCE [LARGE SCALE GENOMIC DNA]</scope>
    <source>
        <strain evidence="16">TR0125</strain>
    </source>
</reference>
<sequence>MRRPFWNSLAWRLTLAFVLLSVLALSTVGVFSYAYTRSEFGRLLTYRARSDTAQQVQTYVQAHGTLAGLRLGGPGGPPRFNGAGPSEPPPAPPPATGGRPDVERGPFAVLDPEYRAVFATPGLPAGTQITGSRRAAADPVRLNGRIVAYLLPSGTLPRPDERSAEFLARTARAVGLAMLAVALVAVLVGVWISRTLLQPLRVLQRGIDALRRGEPHAPLPAARRDEFGELLGAFNDMSAEVTRNQQVRRQLTADIAHDLNTPLSVIGGTLEGMLDGTFRPTPERLARLHRETEHLTRLVSDLRFLALADAGELRLTLEPTDVGALVSHTVGGFRELAERQGVGLTCQVPPGEVRVTLDPTRITQVLQNLIGNALAHTPAGGRIHVAAGVEGERLRVTVRDDGQGIAPGRLPHVFDRLYRGDAARSGTGSGLGLSISRSIIRAHGGQIGIDSAPGQGTTVRFDLPLAPPAVG</sequence>
<dbReference type="PROSITE" id="PS50885">
    <property type="entry name" value="HAMP"/>
    <property type="match status" value="1"/>
</dbReference>
<dbReference type="SUPFAM" id="SSF55874">
    <property type="entry name" value="ATPase domain of HSP90 chaperone/DNA topoisomerase II/histidine kinase"/>
    <property type="match status" value="1"/>
</dbReference>
<evidence type="ECO:0000256" key="5">
    <source>
        <dbReference type="ARBA" id="ARBA00022679"/>
    </source>
</evidence>
<dbReference type="SMART" id="SM00387">
    <property type="entry name" value="HATPase_c"/>
    <property type="match status" value="1"/>
</dbReference>
<dbReference type="Gene3D" id="1.10.287.130">
    <property type="match status" value="1"/>
</dbReference>
<evidence type="ECO:0000256" key="3">
    <source>
        <dbReference type="ARBA" id="ARBA00012438"/>
    </source>
</evidence>
<gene>
    <name evidence="15" type="ORF">DAERI_240002</name>
</gene>
<evidence type="ECO:0000256" key="11">
    <source>
        <dbReference type="SAM" id="MobiDB-lite"/>
    </source>
</evidence>
<feature type="compositionally biased region" description="Pro residues" evidence="11">
    <location>
        <begin position="86"/>
        <end position="95"/>
    </location>
</feature>
<dbReference type="Gene3D" id="3.30.565.10">
    <property type="entry name" value="Histidine kinase-like ATPase, C-terminal domain"/>
    <property type="match status" value="1"/>
</dbReference>
<dbReference type="OrthoDB" id="59230at2"/>
<dbReference type="PRINTS" id="PR00344">
    <property type="entry name" value="BCTRLSENSOR"/>
</dbReference>
<comment type="catalytic activity">
    <reaction evidence="1">
        <text>ATP + protein L-histidine = ADP + protein N-phospho-L-histidine.</text>
        <dbReference type="EC" id="2.7.13.3"/>
    </reaction>
</comment>
<dbReference type="PANTHER" id="PTHR45436">
    <property type="entry name" value="SENSOR HISTIDINE KINASE YKOH"/>
    <property type="match status" value="1"/>
</dbReference>
<evidence type="ECO:0000256" key="1">
    <source>
        <dbReference type="ARBA" id="ARBA00000085"/>
    </source>
</evidence>
<feature type="region of interest" description="Disordered" evidence="11">
    <location>
        <begin position="68"/>
        <end position="104"/>
    </location>
</feature>
<evidence type="ECO:0000256" key="7">
    <source>
        <dbReference type="ARBA" id="ARBA00022777"/>
    </source>
</evidence>
<dbReference type="AlphaFoldDB" id="A0A2I9DRT9"/>
<dbReference type="SUPFAM" id="SSF158472">
    <property type="entry name" value="HAMP domain-like"/>
    <property type="match status" value="1"/>
</dbReference>
<keyword evidence="4" id="KW-0597">Phosphoprotein</keyword>
<dbReference type="SMART" id="SM00304">
    <property type="entry name" value="HAMP"/>
    <property type="match status" value="1"/>
</dbReference>
<feature type="transmembrane region" description="Helical" evidence="12">
    <location>
        <begin position="173"/>
        <end position="192"/>
    </location>
</feature>
<evidence type="ECO:0000256" key="10">
    <source>
        <dbReference type="ARBA" id="ARBA00023136"/>
    </source>
</evidence>
<evidence type="ECO:0000256" key="12">
    <source>
        <dbReference type="SAM" id="Phobius"/>
    </source>
</evidence>
<evidence type="ECO:0000256" key="4">
    <source>
        <dbReference type="ARBA" id="ARBA00022553"/>
    </source>
</evidence>
<protein>
    <recommendedName>
        <fullName evidence="3">histidine kinase</fullName>
        <ecNumber evidence="3">2.7.13.3</ecNumber>
    </recommendedName>
</protein>
<name>A0A2I9DRT9_9DEIO</name>
<evidence type="ECO:0000313" key="16">
    <source>
        <dbReference type="Proteomes" id="UP000236569"/>
    </source>
</evidence>
<dbReference type="CDD" id="cd00082">
    <property type="entry name" value="HisKA"/>
    <property type="match status" value="1"/>
</dbReference>
<dbReference type="SUPFAM" id="SSF47384">
    <property type="entry name" value="Homodimeric domain of signal transducing histidine kinase"/>
    <property type="match status" value="1"/>
</dbReference>
<proteinExistence type="predicted"/>
<dbReference type="InterPro" id="IPR036890">
    <property type="entry name" value="HATPase_C_sf"/>
</dbReference>
<evidence type="ECO:0000256" key="9">
    <source>
        <dbReference type="ARBA" id="ARBA00023012"/>
    </source>
</evidence>
<organism evidence="15 16">
    <name type="scientific">Deinococcus aerius</name>
    <dbReference type="NCBI Taxonomy" id="200253"/>
    <lineage>
        <taxon>Bacteria</taxon>
        <taxon>Thermotogati</taxon>
        <taxon>Deinococcota</taxon>
        <taxon>Deinococci</taxon>
        <taxon>Deinococcales</taxon>
        <taxon>Deinococcaceae</taxon>
        <taxon>Deinococcus</taxon>
    </lineage>
</organism>
<accession>A0A2I9DRT9</accession>
<dbReference type="InterPro" id="IPR004358">
    <property type="entry name" value="Sig_transdc_His_kin-like_C"/>
</dbReference>
<dbReference type="EMBL" id="BFAG01000024">
    <property type="protein sequence ID" value="GBF08151.1"/>
    <property type="molecule type" value="Genomic_DNA"/>
</dbReference>
<dbReference type="InterPro" id="IPR050428">
    <property type="entry name" value="TCS_sensor_his_kinase"/>
</dbReference>
<keyword evidence="5" id="KW-0808">Transferase</keyword>
<keyword evidence="9" id="KW-0902">Two-component regulatory system</keyword>
<evidence type="ECO:0000259" key="13">
    <source>
        <dbReference type="PROSITE" id="PS50109"/>
    </source>
</evidence>
<dbReference type="InterPro" id="IPR003594">
    <property type="entry name" value="HATPase_dom"/>
</dbReference>
<dbReference type="InterPro" id="IPR036097">
    <property type="entry name" value="HisK_dim/P_sf"/>
</dbReference>
<keyword evidence="10 12" id="KW-0472">Membrane</keyword>
<dbReference type="InterPro" id="IPR005467">
    <property type="entry name" value="His_kinase_dom"/>
</dbReference>
<dbReference type="GO" id="GO:0000155">
    <property type="term" value="F:phosphorelay sensor kinase activity"/>
    <property type="evidence" value="ECO:0007669"/>
    <property type="project" value="InterPro"/>
</dbReference>
<dbReference type="Proteomes" id="UP000236569">
    <property type="component" value="Unassembled WGS sequence"/>
</dbReference>
<evidence type="ECO:0000256" key="2">
    <source>
        <dbReference type="ARBA" id="ARBA00004370"/>
    </source>
</evidence>
<comment type="caution">
    <text evidence="15">The sequence shown here is derived from an EMBL/GenBank/DDBJ whole genome shotgun (WGS) entry which is preliminary data.</text>
</comment>
<dbReference type="CDD" id="cd06225">
    <property type="entry name" value="HAMP"/>
    <property type="match status" value="1"/>
</dbReference>
<dbReference type="Gene3D" id="6.10.340.10">
    <property type="match status" value="1"/>
</dbReference>
<dbReference type="PANTHER" id="PTHR45436:SF5">
    <property type="entry name" value="SENSOR HISTIDINE KINASE TRCS"/>
    <property type="match status" value="1"/>
</dbReference>
<dbReference type="GO" id="GO:0005886">
    <property type="term" value="C:plasma membrane"/>
    <property type="evidence" value="ECO:0007669"/>
    <property type="project" value="TreeGrafter"/>
</dbReference>
<evidence type="ECO:0000313" key="15">
    <source>
        <dbReference type="EMBL" id="GBF08151.1"/>
    </source>
</evidence>
<evidence type="ECO:0000256" key="8">
    <source>
        <dbReference type="ARBA" id="ARBA00022989"/>
    </source>
</evidence>
<dbReference type="InterPro" id="IPR003660">
    <property type="entry name" value="HAMP_dom"/>
</dbReference>
<dbReference type="Pfam" id="PF00672">
    <property type="entry name" value="HAMP"/>
    <property type="match status" value="1"/>
</dbReference>
<keyword evidence="16" id="KW-1185">Reference proteome</keyword>
<evidence type="ECO:0000259" key="14">
    <source>
        <dbReference type="PROSITE" id="PS50885"/>
    </source>
</evidence>
<keyword evidence="6 12" id="KW-0812">Transmembrane</keyword>
<dbReference type="EC" id="2.7.13.3" evidence="3"/>
<dbReference type="InterPro" id="IPR003661">
    <property type="entry name" value="HisK_dim/P_dom"/>
</dbReference>
<keyword evidence="7 15" id="KW-0418">Kinase</keyword>
<comment type="subcellular location">
    <subcellularLocation>
        <location evidence="2">Membrane</location>
    </subcellularLocation>
</comment>
<dbReference type="CDD" id="cd00075">
    <property type="entry name" value="HATPase"/>
    <property type="match status" value="1"/>
</dbReference>
<dbReference type="Pfam" id="PF02518">
    <property type="entry name" value="HATPase_c"/>
    <property type="match status" value="1"/>
</dbReference>
<dbReference type="FunFam" id="3.30.565.10:FF:000006">
    <property type="entry name" value="Sensor histidine kinase WalK"/>
    <property type="match status" value="1"/>
</dbReference>
<dbReference type="SMART" id="SM00388">
    <property type="entry name" value="HisKA"/>
    <property type="match status" value="1"/>
</dbReference>